<dbReference type="EMBL" id="JARPTC010000019">
    <property type="protein sequence ID" value="MDO7788082.1"/>
    <property type="molecule type" value="Genomic_DNA"/>
</dbReference>
<dbReference type="InterPro" id="IPR004401">
    <property type="entry name" value="YbaB/EbfC"/>
</dbReference>
<dbReference type="SUPFAM" id="SSF82607">
    <property type="entry name" value="YbaB-like"/>
    <property type="match status" value="1"/>
</dbReference>
<proteinExistence type="predicted"/>
<dbReference type="Pfam" id="PF02575">
    <property type="entry name" value="YbaB_DNA_bd"/>
    <property type="match status" value="1"/>
</dbReference>
<name>A0AAW7ZFD6_9FIRM</name>
<dbReference type="InterPro" id="IPR036894">
    <property type="entry name" value="YbaB-like_sf"/>
</dbReference>
<dbReference type="AlphaFoldDB" id="A0AAW7ZFD6"/>
<accession>A0AAW7ZFD6</accession>
<dbReference type="Gene3D" id="3.30.1310.10">
    <property type="entry name" value="Nucleoid-associated protein YbaB-like domain"/>
    <property type="match status" value="1"/>
</dbReference>
<dbReference type="PIRSF" id="PIRSF004555">
    <property type="entry name" value="UCP004555"/>
    <property type="match status" value="1"/>
</dbReference>
<dbReference type="RefSeq" id="WP_304543687.1">
    <property type="nucleotide sequence ID" value="NZ_JARPTC010000019.1"/>
</dbReference>
<evidence type="ECO:0000313" key="2">
    <source>
        <dbReference type="Proteomes" id="UP001172911"/>
    </source>
</evidence>
<sequence>MNKVFGNLGGILSQVQNMQESLKGISVEISVGDGAVSVLMDGSQQLQGIKINPDLIKGDITQLEDLVVESLRISQQETRNKVQEEVAKLTGINIGNYINMFQNRG</sequence>
<dbReference type="Proteomes" id="UP001172911">
    <property type="component" value="Unassembled WGS sequence"/>
</dbReference>
<evidence type="ECO:0000313" key="1">
    <source>
        <dbReference type="EMBL" id="MDO7788082.1"/>
    </source>
</evidence>
<comment type="caution">
    <text evidence="1">The sequence shown here is derived from an EMBL/GenBank/DDBJ whole genome shotgun (WGS) entry which is preliminary data.</text>
</comment>
<keyword evidence="2" id="KW-1185">Reference proteome</keyword>
<dbReference type="GO" id="GO:0003677">
    <property type="term" value="F:DNA binding"/>
    <property type="evidence" value="ECO:0007669"/>
    <property type="project" value="InterPro"/>
</dbReference>
<reference evidence="1" key="1">
    <citation type="journal article" date="2023" name="J. Hazard. Mater.">
        <title>Anaerobic biodegradation of pyrene and benzo[a]pyrene by a new sulfate-reducing Desulforamulus aquiferis strain DSA.</title>
        <authorList>
            <person name="Zhang Z."/>
            <person name="Sun J."/>
            <person name="Gong X."/>
            <person name="Wang C."/>
            <person name="Wang H."/>
        </authorList>
    </citation>
    <scope>NUCLEOTIDE SEQUENCE</scope>
    <source>
        <strain evidence="1">DSA</strain>
    </source>
</reference>
<protein>
    <submittedName>
        <fullName evidence="1">YbaB/EbfC family nucleoid-associated protein</fullName>
    </submittedName>
</protein>
<organism evidence="1 2">
    <name type="scientific">Desulforamulus aquiferis</name>
    <dbReference type="NCBI Taxonomy" id="1397668"/>
    <lineage>
        <taxon>Bacteria</taxon>
        <taxon>Bacillati</taxon>
        <taxon>Bacillota</taxon>
        <taxon>Clostridia</taxon>
        <taxon>Eubacteriales</taxon>
        <taxon>Peptococcaceae</taxon>
        <taxon>Desulforamulus</taxon>
    </lineage>
</organism>
<reference evidence="1" key="2">
    <citation type="submission" date="2023-03" db="EMBL/GenBank/DDBJ databases">
        <authorList>
            <person name="Zhang Z."/>
        </authorList>
    </citation>
    <scope>NUCLEOTIDE SEQUENCE</scope>
    <source>
        <strain evidence="1">DSA</strain>
    </source>
</reference>
<gene>
    <name evidence="1" type="ORF">P6N53_12690</name>
</gene>